<dbReference type="Proteomes" id="UP000318709">
    <property type="component" value="Chromosome"/>
</dbReference>
<dbReference type="EMBL" id="CP038231">
    <property type="protein sequence ID" value="QDH13766.1"/>
    <property type="molecule type" value="Genomic_DNA"/>
</dbReference>
<reference evidence="1 2" key="1">
    <citation type="submission" date="2019-03" db="EMBL/GenBank/DDBJ databases">
        <title>The complete genome sequence of Swingsia_sp. F3b2 LMG30590(T).</title>
        <authorList>
            <person name="Chua K.-O."/>
            <person name="Chan K.-G."/>
            <person name="See-Too W.-S."/>
        </authorList>
    </citation>
    <scope>NUCLEOTIDE SEQUENCE [LARGE SCALE GENOMIC DNA]</scope>
    <source>
        <strain evidence="1 2">F3b2</strain>
    </source>
</reference>
<protein>
    <submittedName>
        <fullName evidence="1">Uncharacterized protein</fullName>
    </submittedName>
</protein>
<keyword evidence="2" id="KW-1185">Reference proteome</keyword>
<dbReference type="AlphaFoldDB" id="A0A4Y6UBC0"/>
<sequence>MPQRGFEGMVGQGRPWGWGRCLHHVAQAGMALLGVWGCAHAAPVTPVLGARHPAAPSGQAPLQDGVYEGAIAPLNERKTRLAPQGHVRVTVHGDTVRVLVVASGLGPRQVYGQQIQGFLTPSGRDGAGNSAHCATLAQDSNHDGYVDVPETVASSGMMLVPLNAQPAAMDMTAPTYPRSLADGTYHYDVTLKRTRLENRLARAFNTSLLPATRVIYLHGVAPGKALPRSVSTIGFQPAWQTLPVACALLVKVGG</sequence>
<accession>A0A4Y6UBC0</accession>
<evidence type="ECO:0000313" key="1">
    <source>
        <dbReference type="EMBL" id="QDH13766.1"/>
    </source>
</evidence>
<gene>
    <name evidence="1" type="ORF">E3E12_05715</name>
</gene>
<proteinExistence type="predicted"/>
<dbReference type="RefSeq" id="WP_141443474.1">
    <property type="nucleotide sequence ID" value="NZ_CP038231.1"/>
</dbReference>
<organism evidence="1 2">
    <name type="scientific">Formicincola oecophyllae</name>
    <dbReference type="NCBI Taxonomy" id="2558361"/>
    <lineage>
        <taxon>Bacteria</taxon>
        <taxon>Pseudomonadati</taxon>
        <taxon>Pseudomonadota</taxon>
        <taxon>Alphaproteobacteria</taxon>
        <taxon>Acetobacterales</taxon>
        <taxon>Acetobacteraceae</taxon>
        <taxon>Formicincola</taxon>
    </lineage>
</organism>
<name>A0A4Y6UBC0_9PROT</name>
<dbReference type="OrthoDB" id="7433198at2"/>
<dbReference type="KEGG" id="swf:E3E12_05715"/>
<evidence type="ECO:0000313" key="2">
    <source>
        <dbReference type="Proteomes" id="UP000318709"/>
    </source>
</evidence>